<feature type="domain" description="BTB" evidence="2">
    <location>
        <begin position="156"/>
        <end position="226"/>
    </location>
</feature>
<evidence type="ECO:0000259" key="2">
    <source>
        <dbReference type="PROSITE" id="PS50097"/>
    </source>
</evidence>
<protein>
    <submittedName>
        <fullName evidence="4">BTB/POZ domain-containing protein 17</fullName>
    </submittedName>
</protein>
<dbReference type="InterPro" id="IPR011333">
    <property type="entry name" value="SKP1/BTB/POZ_sf"/>
</dbReference>
<dbReference type="Pfam" id="PF00651">
    <property type="entry name" value="BTB"/>
    <property type="match status" value="1"/>
</dbReference>
<dbReference type="CDD" id="cd18493">
    <property type="entry name" value="BACK_BTBD17"/>
    <property type="match status" value="1"/>
</dbReference>
<feature type="compositionally biased region" description="Low complexity" evidence="1">
    <location>
        <begin position="89"/>
        <end position="100"/>
    </location>
</feature>
<dbReference type="GeneID" id="117575491"/>
<dbReference type="InterPro" id="IPR011705">
    <property type="entry name" value="BACK"/>
</dbReference>
<dbReference type="Gene3D" id="3.30.710.10">
    <property type="entry name" value="Potassium Channel Kv1.1, Chain A"/>
    <property type="match status" value="1"/>
</dbReference>
<dbReference type="Proteomes" id="UP000515160">
    <property type="component" value="Chromosome X"/>
</dbReference>
<dbReference type="PROSITE" id="PS50097">
    <property type="entry name" value="BTB"/>
    <property type="match status" value="1"/>
</dbReference>
<dbReference type="AlphaFoldDB" id="A0A6P8XGS3"/>
<organism evidence="3 4">
    <name type="scientific">Drosophila albomicans</name>
    <name type="common">Fruit fly</name>
    <dbReference type="NCBI Taxonomy" id="7291"/>
    <lineage>
        <taxon>Eukaryota</taxon>
        <taxon>Metazoa</taxon>
        <taxon>Ecdysozoa</taxon>
        <taxon>Arthropoda</taxon>
        <taxon>Hexapoda</taxon>
        <taxon>Insecta</taxon>
        <taxon>Pterygota</taxon>
        <taxon>Neoptera</taxon>
        <taxon>Endopterygota</taxon>
        <taxon>Diptera</taxon>
        <taxon>Brachycera</taxon>
        <taxon>Muscomorpha</taxon>
        <taxon>Ephydroidea</taxon>
        <taxon>Drosophilidae</taxon>
        <taxon>Drosophila</taxon>
    </lineage>
</organism>
<dbReference type="OrthoDB" id="2359033at2759"/>
<dbReference type="SMART" id="SM00225">
    <property type="entry name" value="BTB"/>
    <property type="match status" value="1"/>
</dbReference>
<dbReference type="CDD" id="cd18292">
    <property type="entry name" value="BTB_POZ_BTBD17"/>
    <property type="match status" value="1"/>
</dbReference>
<dbReference type="SMART" id="SM00875">
    <property type="entry name" value="BACK"/>
    <property type="match status" value="1"/>
</dbReference>
<dbReference type="PANTHER" id="PTHR24410">
    <property type="entry name" value="HL07962P-RELATED"/>
    <property type="match status" value="1"/>
</dbReference>
<proteinExistence type="predicted"/>
<evidence type="ECO:0000313" key="3">
    <source>
        <dbReference type="Proteomes" id="UP000515160"/>
    </source>
</evidence>
<dbReference type="InterPro" id="IPR051481">
    <property type="entry name" value="BTB-POZ/Galectin-3-binding"/>
</dbReference>
<evidence type="ECO:0000313" key="4">
    <source>
        <dbReference type="RefSeq" id="XP_034115621.1"/>
    </source>
</evidence>
<dbReference type="PANTHER" id="PTHR24410:SF41">
    <property type="entry name" value="HL07962P"/>
    <property type="match status" value="1"/>
</dbReference>
<dbReference type="Gene3D" id="1.25.40.420">
    <property type="match status" value="1"/>
</dbReference>
<name>A0A6P8XGS3_DROAB</name>
<feature type="region of interest" description="Disordered" evidence="1">
    <location>
        <begin position="89"/>
        <end position="119"/>
    </location>
</feature>
<dbReference type="InterPro" id="IPR056184">
    <property type="entry name" value="TRAF_BTBD17"/>
</dbReference>
<keyword evidence="3" id="KW-1185">Reference proteome</keyword>
<reference evidence="4" key="1">
    <citation type="submission" date="2025-08" db="UniProtKB">
        <authorList>
            <consortium name="RefSeq"/>
        </authorList>
    </citation>
    <scope>IDENTIFICATION</scope>
    <source>
        <strain evidence="4">15112-1751.03</strain>
        <tissue evidence="4">Whole Adult</tissue>
    </source>
</reference>
<gene>
    <name evidence="4" type="primary">LOC117575491</name>
</gene>
<dbReference type="CTD" id="32125"/>
<dbReference type="Pfam" id="PF23651">
    <property type="entry name" value="TRAF_BTBD17"/>
    <property type="match status" value="1"/>
</dbReference>
<sequence>MNANINGGAAASGAGAVGGGGGGGGGGSGAGGGGAAAAGGGVAGAAAAAAAAGGAVAAGASAGAAGAAGAGAAAPAVGVVAAGDAANSASGNNNANPVAATNGGSEGTTTPLNEDQDAKRRKCLETDEAQDGASTMIDANSVLNKIAHLYADKLMSDIVLLVDGNEYPAHRVILCASSDVFQVMLMNPEWNECSKRVIELHEEACCSAVFPQFIKYLYVGHIEVALQTVMPMLALSDKYNVRDLIELCVGYMMKHVAKAATSGYLVSWLQYTLSFTPTHNDLTETLKRFLKWNLGMVAESKDFVDMDPAILQLLLQQNDIVVASEYKLFNILQTWLLHRHDLIEATSNLSAEKKASSFVELIEQTVMHIRFGMMTPTELSKLMCVPLIKYHNKFLVERIAIGMSYQSGQEDRVREVRYSECGELQFTPRLYWNDTWSVGIDVPNFDEIEDYKNYVTCFFSQRHIAETEDDPCMTWEIEFFPRGVKYNKAKMVCGEDVPGCSLNTVRLRVTCKHNNIEEERFKIAVLIVGVQNQIPHIRTVVERTEYFSDEARVINLDNLLPYEELEHTSPYLSPHLTGNQRNTLSLHVVITPMDAHTCRDTPPFQF</sequence>
<accession>A0A6P8XGS3</accession>
<dbReference type="SUPFAM" id="SSF54695">
    <property type="entry name" value="POZ domain"/>
    <property type="match status" value="1"/>
</dbReference>
<dbReference type="Pfam" id="PF07707">
    <property type="entry name" value="BACK"/>
    <property type="match status" value="1"/>
</dbReference>
<evidence type="ECO:0000256" key="1">
    <source>
        <dbReference type="SAM" id="MobiDB-lite"/>
    </source>
</evidence>
<dbReference type="RefSeq" id="XP_034115621.1">
    <property type="nucleotide sequence ID" value="XM_034259730.2"/>
</dbReference>
<dbReference type="InterPro" id="IPR000210">
    <property type="entry name" value="BTB/POZ_dom"/>
</dbReference>